<proteinExistence type="predicted"/>
<reference evidence="3" key="1">
    <citation type="journal article" date="2013" name="Science">
        <title>Gene transfer from bacteria and archaea facilitated evolution of an extremophilic eukaryote.</title>
        <authorList>
            <person name="Schonknecht G."/>
            <person name="Chen W.H."/>
            <person name="Ternes C.M."/>
            <person name="Barbier G.G."/>
            <person name="Shrestha R.P."/>
            <person name="Stanke M."/>
            <person name="Brautigam A."/>
            <person name="Baker B.J."/>
            <person name="Banfield J.F."/>
            <person name="Garavito R.M."/>
            <person name="Carr K."/>
            <person name="Wilkerson C."/>
            <person name="Rensing S.A."/>
            <person name="Gagneul D."/>
            <person name="Dickenson N.E."/>
            <person name="Oesterhelt C."/>
            <person name="Lercher M.J."/>
            <person name="Weber A.P."/>
        </authorList>
    </citation>
    <scope>NUCLEOTIDE SEQUENCE [LARGE SCALE GENOMIC DNA]</scope>
    <source>
        <strain evidence="3">074W</strain>
    </source>
</reference>
<feature type="region of interest" description="Disordered" evidence="1">
    <location>
        <begin position="235"/>
        <end position="254"/>
    </location>
</feature>
<sequence length="254" mass="28989">MLSDLLLIEYNTKWNYREIRECSKPPNDNALKVSSKQQSLEKLKTTNDDLLELLSGVNISQQWHSSGFASSEQSLVPPMQVTNVTKNKTLLTSFSKEGKFPQQLPFRETLQQQWHDVDTPSQFENLQVRGMNMTSMFPTRQGIIFPNMIMTPYMTYGGPGTWSGMYICHIIVWKDEHSELFPGNLYFISSNYSCMGPRTPGTDKNNANMEYDVEIRIEFAIGIRFDSKEMATHGSSRNFSQSISSDKIGRGLKV</sequence>
<keyword evidence="3" id="KW-1185">Reference proteome</keyword>
<dbReference type="RefSeq" id="XP_005706497.1">
    <property type="nucleotide sequence ID" value="XM_005706440.1"/>
</dbReference>
<dbReference type="Proteomes" id="UP000030680">
    <property type="component" value="Unassembled WGS sequence"/>
</dbReference>
<accession>M2XIQ5</accession>
<gene>
    <name evidence="2" type="ORF">Gasu_27590</name>
</gene>
<dbReference type="AlphaFoldDB" id="M2XIQ5"/>
<dbReference type="GeneID" id="17088737"/>
<evidence type="ECO:0000313" key="2">
    <source>
        <dbReference type="EMBL" id="EME29977.1"/>
    </source>
</evidence>
<name>M2XIQ5_GALSU</name>
<feature type="compositionally biased region" description="Polar residues" evidence="1">
    <location>
        <begin position="235"/>
        <end position="245"/>
    </location>
</feature>
<dbReference type="EMBL" id="KB454504">
    <property type="protein sequence ID" value="EME29977.1"/>
    <property type="molecule type" value="Genomic_DNA"/>
</dbReference>
<evidence type="ECO:0000313" key="3">
    <source>
        <dbReference type="Proteomes" id="UP000030680"/>
    </source>
</evidence>
<protein>
    <submittedName>
        <fullName evidence="2">Uncharacterized protein</fullName>
    </submittedName>
</protein>
<organism evidence="2 3">
    <name type="scientific">Galdieria sulphuraria</name>
    <name type="common">Red alga</name>
    <dbReference type="NCBI Taxonomy" id="130081"/>
    <lineage>
        <taxon>Eukaryota</taxon>
        <taxon>Rhodophyta</taxon>
        <taxon>Bangiophyceae</taxon>
        <taxon>Galdieriales</taxon>
        <taxon>Galdieriaceae</taxon>
        <taxon>Galdieria</taxon>
    </lineage>
</organism>
<evidence type="ECO:0000256" key="1">
    <source>
        <dbReference type="SAM" id="MobiDB-lite"/>
    </source>
</evidence>
<dbReference type="Gramene" id="EME29977">
    <property type="protein sequence ID" value="EME29977"/>
    <property type="gene ID" value="Gasu_27590"/>
</dbReference>
<dbReference type="KEGG" id="gsl:Gasu_27590"/>